<dbReference type="OrthoDB" id="8250049at2759"/>
<protein>
    <submittedName>
        <fullName evidence="3">TMEM268 protein</fullName>
    </submittedName>
</protein>
<evidence type="ECO:0000313" key="4">
    <source>
        <dbReference type="Proteomes" id="UP000838412"/>
    </source>
</evidence>
<proteinExistence type="predicted"/>
<organism evidence="3 4">
    <name type="scientific">Branchiostoma lanceolatum</name>
    <name type="common">Common lancelet</name>
    <name type="synonym">Amphioxus lanceolatum</name>
    <dbReference type="NCBI Taxonomy" id="7740"/>
    <lineage>
        <taxon>Eukaryota</taxon>
        <taxon>Metazoa</taxon>
        <taxon>Chordata</taxon>
        <taxon>Cephalochordata</taxon>
        <taxon>Leptocardii</taxon>
        <taxon>Amphioxiformes</taxon>
        <taxon>Branchiostomatidae</taxon>
        <taxon>Branchiostoma</taxon>
    </lineage>
</organism>
<keyword evidence="4" id="KW-1185">Reference proteome</keyword>
<accession>A0A8K0EZF1</accession>
<feature type="compositionally biased region" description="Polar residues" evidence="1">
    <location>
        <begin position="11"/>
        <end position="36"/>
    </location>
</feature>
<dbReference type="PANTHER" id="PTHR31193:SF1">
    <property type="entry name" value="TRANSMEMBRANE PROTEIN 268"/>
    <property type="match status" value="1"/>
</dbReference>
<keyword evidence="2" id="KW-1133">Transmembrane helix</keyword>
<name>A0A8K0EZF1_BRALA</name>
<gene>
    <name evidence="3" type="primary">TMEM268</name>
    <name evidence="3" type="ORF">BLAG_LOCUS23873</name>
</gene>
<evidence type="ECO:0000313" key="3">
    <source>
        <dbReference type="EMBL" id="CAH1272151.1"/>
    </source>
</evidence>
<feature type="region of interest" description="Disordered" evidence="1">
    <location>
        <begin position="1"/>
        <end position="42"/>
    </location>
</feature>
<evidence type="ECO:0000256" key="1">
    <source>
        <dbReference type="SAM" id="MobiDB-lite"/>
    </source>
</evidence>
<feature type="transmembrane region" description="Helical" evidence="2">
    <location>
        <begin position="129"/>
        <end position="148"/>
    </location>
</feature>
<dbReference type="AlphaFoldDB" id="A0A8K0EZF1"/>
<dbReference type="PANTHER" id="PTHR31193">
    <property type="entry name" value="TRANSMEMBRANE PROTEIN C9ORF91"/>
    <property type="match status" value="1"/>
</dbReference>
<dbReference type="Pfam" id="PF14800">
    <property type="entry name" value="DUF4481"/>
    <property type="match status" value="1"/>
</dbReference>
<feature type="transmembrane region" description="Helical" evidence="2">
    <location>
        <begin position="168"/>
        <end position="187"/>
    </location>
</feature>
<feature type="compositionally biased region" description="Polar residues" evidence="1">
    <location>
        <begin position="301"/>
        <end position="314"/>
    </location>
</feature>
<feature type="compositionally biased region" description="Low complexity" evidence="1">
    <location>
        <begin position="291"/>
        <end position="300"/>
    </location>
</feature>
<evidence type="ECO:0000256" key="2">
    <source>
        <dbReference type="SAM" id="Phobius"/>
    </source>
</evidence>
<feature type="region of interest" description="Disordered" evidence="1">
    <location>
        <begin position="280"/>
        <end position="314"/>
    </location>
</feature>
<reference evidence="3" key="1">
    <citation type="submission" date="2022-01" db="EMBL/GenBank/DDBJ databases">
        <authorList>
            <person name="Braso-Vives M."/>
        </authorList>
    </citation>
    <scope>NUCLEOTIDE SEQUENCE</scope>
</reference>
<dbReference type="InterPro" id="IPR028054">
    <property type="entry name" value="DUF4481"/>
</dbReference>
<dbReference type="Proteomes" id="UP000838412">
    <property type="component" value="Chromosome 8"/>
</dbReference>
<dbReference type="EMBL" id="OV696693">
    <property type="protein sequence ID" value="CAH1272151.1"/>
    <property type="molecule type" value="Genomic_DNA"/>
</dbReference>
<keyword evidence="2" id="KW-0472">Membrane</keyword>
<keyword evidence="2" id="KW-0812">Transmembrane</keyword>
<sequence length="382" mass="43140">MSSDDEDYLSPRSTSVSNGESSFYTSTHTHLSNSQEDSTDLKFSGRSKLSEDSIDEFMSSCGTYVSYNARYYNGQVITTLSSKNTLFRAEFDLEHCIQELHDARIQIPSEDVSAAIASILGDPKLRTYIFFYSTAFTIFMAMLCLFILWSDFVTSLYKYLPNLSLPLIMLIALVASASVVALLFFLIHWKMKKIDRNTDIHLACVNETFINHGLLVGMTDGMIHCCNHIFLHFVYYDAEPCMDWLAEVLQEHDEAGHLAPGYLESSLSYEALTVIRHRHERESRLSDEESPLLSSVSSTSGPQMSVQSETDLEASGSTIQSIRFTPHGSYQEMAKQFLLTYSSKYIKFLVRGGLGTPRAQRHTDKGLCLCQFIEKLAFHTEV</sequence>